<reference evidence="1 2" key="1">
    <citation type="submission" date="2018-06" db="EMBL/GenBank/DDBJ databases">
        <title>Comparative genomics of rhizobia nodulating Arachis hypogaea in China.</title>
        <authorList>
            <person name="Li Y."/>
        </authorList>
    </citation>
    <scope>NUCLEOTIDE SEQUENCE [LARGE SCALE GENOMIC DNA]</scope>
    <source>
        <strain evidence="1 2">CCBAU 51658</strain>
    </source>
</reference>
<dbReference type="Proteomes" id="UP000593880">
    <property type="component" value="Chromosome"/>
</dbReference>
<evidence type="ECO:0000313" key="2">
    <source>
        <dbReference type="Proteomes" id="UP000593880"/>
    </source>
</evidence>
<proteinExistence type="predicted"/>
<keyword evidence="2" id="KW-1185">Reference proteome</keyword>
<dbReference type="EMBL" id="CP030057">
    <property type="protein sequence ID" value="QOZ59313.1"/>
    <property type="molecule type" value="Genomic_DNA"/>
</dbReference>
<evidence type="ECO:0000313" key="1">
    <source>
        <dbReference type="EMBL" id="QOZ59313.1"/>
    </source>
</evidence>
<organism evidence="1 2">
    <name type="scientific">Bradyrhizobium guangdongense</name>
    <dbReference type="NCBI Taxonomy" id="1325090"/>
    <lineage>
        <taxon>Bacteria</taxon>
        <taxon>Pseudomonadati</taxon>
        <taxon>Pseudomonadota</taxon>
        <taxon>Alphaproteobacteria</taxon>
        <taxon>Hyphomicrobiales</taxon>
        <taxon>Nitrobacteraceae</taxon>
        <taxon>Bradyrhizobium</taxon>
    </lineage>
</organism>
<sequence>MDDKVKVRCPFCTRLFNERSQRVRDGHQINCQQCVRLITFTKDTEDPFMRRALKAAREVRAAIDAEKLARLRGSSDYSRGQ</sequence>
<gene>
    <name evidence="1" type="ORF">XH86_11620</name>
</gene>
<evidence type="ECO:0008006" key="3">
    <source>
        <dbReference type="Google" id="ProtNLM"/>
    </source>
</evidence>
<protein>
    <recommendedName>
        <fullName evidence="3">Zinc finger/thioredoxin putative domain-containing protein</fullName>
    </recommendedName>
</protein>
<name>A0ABX6UEH8_9BRAD</name>
<accession>A0ABX6UEH8</accession>